<comment type="similarity">
    <text evidence="1">Belongs to the Cu-Zn superoxide dismutase family.</text>
</comment>
<evidence type="ECO:0000313" key="3">
    <source>
        <dbReference type="EMBL" id="MBG6087395.1"/>
    </source>
</evidence>
<dbReference type="GO" id="GO:0004784">
    <property type="term" value="F:superoxide dismutase activity"/>
    <property type="evidence" value="ECO:0007669"/>
    <property type="project" value="UniProtKB-EC"/>
</dbReference>
<dbReference type="GO" id="GO:0046872">
    <property type="term" value="F:metal ion binding"/>
    <property type="evidence" value="ECO:0007669"/>
    <property type="project" value="InterPro"/>
</dbReference>
<evidence type="ECO:0000256" key="2">
    <source>
        <dbReference type="SAM" id="MobiDB-lite"/>
    </source>
</evidence>
<name>A0A931GHH8_9ACTN</name>
<proteinExistence type="inferred from homology"/>
<dbReference type="InterPro" id="IPR036423">
    <property type="entry name" value="SOD-like_Cu/Zn_dom_sf"/>
</dbReference>
<sequence length="166" mass="18102">MGTAAGITLSLFASPASASAHREPPFIRVEGPSQVYDASYARAKTVVLVKYGQRNTVIDLVVSEFPREAINRRLGVHVHTRRCGANPDDSGPHYTRPGAAASVRPRNKEVWLDVRVRPGGLGRTQTVVPWRVGKAARSVVIHAKRTNQRTGDAGRRLVCTNVPFGR</sequence>
<dbReference type="EC" id="1.15.1.1" evidence="3"/>
<keyword evidence="4" id="KW-1185">Reference proteome</keyword>
<reference evidence="3" key="1">
    <citation type="submission" date="2020-11" db="EMBL/GenBank/DDBJ databases">
        <title>Sequencing the genomes of 1000 actinobacteria strains.</title>
        <authorList>
            <person name="Klenk H.-P."/>
        </authorList>
    </citation>
    <scope>NUCLEOTIDE SEQUENCE</scope>
    <source>
        <strain evidence="3">DSM 43175</strain>
    </source>
</reference>
<keyword evidence="3" id="KW-0560">Oxidoreductase</keyword>
<organism evidence="3 4">
    <name type="scientific">Actinomadura viridis</name>
    <dbReference type="NCBI Taxonomy" id="58110"/>
    <lineage>
        <taxon>Bacteria</taxon>
        <taxon>Bacillati</taxon>
        <taxon>Actinomycetota</taxon>
        <taxon>Actinomycetes</taxon>
        <taxon>Streptosporangiales</taxon>
        <taxon>Thermomonosporaceae</taxon>
        <taxon>Actinomadura</taxon>
    </lineage>
</organism>
<comment type="caution">
    <text evidence="3">The sequence shown here is derived from an EMBL/GenBank/DDBJ whole genome shotgun (WGS) entry which is preliminary data.</text>
</comment>
<dbReference type="EMBL" id="JADOUA010000001">
    <property type="protein sequence ID" value="MBG6087395.1"/>
    <property type="molecule type" value="Genomic_DNA"/>
</dbReference>
<dbReference type="AlphaFoldDB" id="A0A931GHH8"/>
<evidence type="ECO:0000256" key="1">
    <source>
        <dbReference type="ARBA" id="ARBA00010457"/>
    </source>
</evidence>
<dbReference type="RefSeq" id="WP_197010263.1">
    <property type="nucleotide sequence ID" value="NZ_BAABES010000006.1"/>
</dbReference>
<protein>
    <submittedName>
        <fullName evidence="3">Cu-Zn family superoxide dismutase</fullName>
        <ecNumber evidence="3">1.15.1.1</ecNumber>
    </submittedName>
</protein>
<gene>
    <name evidence="3" type="ORF">IW256_001508</name>
</gene>
<dbReference type="Gene3D" id="2.60.40.200">
    <property type="entry name" value="Superoxide dismutase, copper/zinc binding domain"/>
    <property type="match status" value="1"/>
</dbReference>
<evidence type="ECO:0000313" key="4">
    <source>
        <dbReference type="Proteomes" id="UP000614047"/>
    </source>
</evidence>
<feature type="region of interest" description="Disordered" evidence="2">
    <location>
        <begin position="82"/>
        <end position="102"/>
    </location>
</feature>
<dbReference type="SUPFAM" id="SSF49329">
    <property type="entry name" value="Cu,Zn superoxide dismutase-like"/>
    <property type="match status" value="1"/>
</dbReference>
<dbReference type="Proteomes" id="UP000614047">
    <property type="component" value="Unassembled WGS sequence"/>
</dbReference>
<accession>A0A931GHH8</accession>